<name>M5IRM9_9BACT</name>
<evidence type="ECO:0000313" key="1">
    <source>
        <dbReference type="EMBL" id="EKU12189.1"/>
    </source>
</evidence>
<organism evidence="1 2">
    <name type="scientific">Campylobacter showae CSUNSWCD</name>
    <dbReference type="NCBI Taxonomy" id="1244083"/>
    <lineage>
        <taxon>Bacteria</taxon>
        <taxon>Pseudomonadati</taxon>
        <taxon>Campylobacterota</taxon>
        <taxon>Epsilonproteobacteria</taxon>
        <taxon>Campylobacterales</taxon>
        <taxon>Campylobacteraceae</taxon>
        <taxon>Campylobacter</taxon>
    </lineage>
</organism>
<dbReference type="EMBL" id="AMZQ01000001">
    <property type="protein sequence ID" value="EKU12189.1"/>
    <property type="molecule type" value="Genomic_DNA"/>
</dbReference>
<accession>M5IRM9</accession>
<dbReference type="STRING" id="1244083.CSUNSWCD_129"/>
<evidence type="ECO:0000313" key="2">
    <source>
        <dbReference type="Proteomes" id="UP000011939"/>
    </source>
</evidence>
<dbReference type="AlphaFoldDB" id="M5IRM9"/>
<proteinExistence type="predicted"/>
<reference evidence="1 2" key="1">
    <citation type="journal article" date="2013" name="Genome Announc.">
        <title>Genome Sequence of Campylobacter showae UNSWCD, Isolated from a Patient with Crohn's Disease.</title>
        <authorList>
            <person name="Tay A.P."/>
            <person name="Kaakoush N.O."/>
            <person name="Deshpande N.P."/>
            <person name="Chen Z."/>
            <person name="Mitchell H."/>
            <person name="Wilkins M.R."/>
        </authorList>
    </citation>
    <scope>NUCLEOTIDE SEQUENCE [LARGE SCALE GENOMIC DNA]</scope>
    <source>
        <strain evidence="1 2">CSUNSWCD</strain>
    </source>
</reference>
<comment type="caution">
    <text evidence="1">The sequence shown here is derived from an EMBL/GenBank/DDBJ whole genome shotgun (WGS) entry which is preliminary data.</text>
</comment>
<sequence length="37" mass="4514">MIFKFSRRLRGFYSRGKFEQISNLARFAVFLLQILLF</sequence>
<dbReference type="PATRIC" id="fig|1244083.3.peg.132"/>
<gene>
    <name evidence="1" type="ORF">CSUNSWCD_129</name>
</gene>
<dbReference type="Proteomes" id="UP000011939">
    <property type="component" value="Unassembled WGS sequence"/>
</dbReference>
<protein>
    <submittedName>
        <fullName evidence="1">Uncharacterized protein</fullName>
    </submittedName>
</protein>